<keyword evidence="4" id="KW-1185">Reference proteome</keyword>
<dbReference type="Pfam" id="PF26130">
    <property type="entry name" value="PB1-like"/>
    <property type="match status" value="1"/>
</dbReference>
<dbReference type="PANTHER" id="PTHR31973">
    <property type="entry name" value="POLYPROTEIN, PUTATIVE-RELATED"/>
    <property type="match status" value="1"/>
</dbReference>
<comment type="caution">
    <text evidence="3">The sequence shown here is derived from an EMBL/GenBank/DDBJ whole genome shotgun (WGS) entry which is preliminary data.</text>
</comment>
<feature type="compositionally biased region" description="Polar residues" evidence="1">
    <location>
        <begin position="446"/>
        <end position="456"/>
    </location>
</feature>
<accession>A0ABQ5BM16</accession>
<name>A0ABQ5BM16_9ASTR</name>
<evidence type="ECO:0000259" key="2">
    <source>
        <dbReference type="Pfam" id="PF26130"/>
    </source>
</evidence>
<gene>
    <name evidence="3" type="ORF">Tco_0873558</name>
</gene>
<organism evidence="3 4">
    <name type="scientific">Tanacetum coccineum</name>
    <dbReference type="NCBI Taxonomy" id="301880"/>
    <lineage>
        <taxon>Eukaryota</taxon>
        <taxon>Viridiplantae</taxon>
        <taxon>Streptophyta</taxon>
        <taxon>Embryophyta</taxon>
        <taxon>Tracheophyta</taxon>
        <taxon>Spermatophyta</taxon>
        <taxon>Magnoliopsida</taxon>
        <taxon>eudicotyledons</taxon>
        <taxon>Gunneridae</taxon>
        <taxon>Pentapetalae</taxon>
        <taxon>asterids</taxon>
        <taxon>campanulids</taxon>
        <taxon>Asterales</taxon>
        <taxon>Asteraceae</taxon>
        <taxon>Asteroideae</taxon>
        <taxon>Anthemideae</taxon>
        <taxon>Anthemidinae</taxon>
        <taxon>Tanacetum</taxon>
    </lineage>
</organism>
<feature type="region of interest" description="Disordered" evidence="1">
    <location>
        <begin position="382"/>
        <end position="407"/>
    </location>
</feature>
<dbReference type="EMBL" id="BQNB010013348">
    <property type="protein sequence ID" value="GJT14852.1"/>
    <property type="molecule type" value="Genomic_DNA"/>
</dbReference>
<reference evidence="3" key="2">
    <citation type="submission" date="2022-01" db="EMBL/GenBank/DDBJ databases">
        <authorList>
            <person name="Yamashiro T."/>
            <person name="Shiraishi A."/>
            <person name="Satake H."/>
            <person name="Nakayama K."/>
        </authorList>
    </citation>
    <scope>NUCLEOTIDE SEQUENCE</scope>
</reference>
<protein>
    <recommendedName>
        <fullName evidence="2">PB1-like domain-containing protein</fullName>
    </recommendedName>
</protein>
<evidence type="ECO:0000313" key="3">
    <source>
        <dbReference type="EMBL" id="GJT14852.1"/>
    </source>
</evidence>
<dbReference type="InterPro" id="IPR058594">
    <property type="entry name" value="PB1-like_dom_pln"/>
</dbReference>
<evidence type="ECO:0000256" key="1">
    <source>
        <dbReference type="SAM" id="MobiDB-lite"/>
    </source>
</evidence>
<dbReference type="PANTHER" id="PTHR31973:SF190">
    <property type="entry name" value="MULE TRANSPOSASE DOMAIN-CONTAINING PROTEIN"/>
    <property type="match status" value="1"/>
</dbReference>
<feature type="region of interest" description="Disordered" evidence="1">
    <location>
        <begin position="172"/>
        <end position="201"/>
    </location>
</feature>
<feature type="domain" description="PB1-like" evidence="2">
    <location>
        <begin position="43"/>
        <end position="125"/>
    </location>
</feature>
<sequence length="774" mass="87013">MEWFMVQLQRALLLPRRRPRLTMDVGYQDGTISSNMGLKYPGRRYVDGHVDIFDMVDIDLFTVVVLNMMVVQIGYTDKSEPLYYNYLRPLTSLDERLYALACEEDVRCLATIVRSFKLIEVYIEHGVTAVDSYRRSLPRVRATIEDITELGSSATIKHKSEKMLLMTWHDSSEPTKEPVCDSVAPRSLPQHDSSTPCKDSLSSVQGVDTQDHVLPTTQSQFYDINLSFVLKQATASQVIEDVMRQLSFEEAELDGEAGFGDVVGSGIDSSGLSHDESFGVDDLDLNLNEHVDLNVYQIETQSELLVSEEPYVGRYQEPIVEESSEDACTDDDDYEDDDFLVDEENEIVELDVDVHLFGISIDVPFDSICLVLNEIIDDVDVINPDGFDSDPRNDNKTSNYRRRSAKEDKDRVYLHSIESRRNLKLYKNDSVRVKEICDEKVHVFTMSQGTGPTGPNQGMEVGPSRSSGPTTRSKKRKNTCTNDDSQACSSALDAHDKGDLCPWVLKIKHCTYKFLSEKIFDQVKVNLEIPVKAVQDQLQRDLELYVSMSKAFKAKAKVEREIRGDHVLKYSMLRDYVLELQSTNPNTTVKIVVERNIDPSLPTRGTFSGQVLTVVELDSNNRIYALAYALVEAEMIDKRVSFQPLKLCSQVATMQKLVVVHLGGASGAGVADGSQGSSYIRWTKRRVQTERISPQKITPTQPACQPSTNSQVLVIETTNADGREIGDGIPRQSSAAGGASEWSFMLFQKLIGKHKSPLRWTMDMFTLLVVVVHE</sequence>
<evidence type="ECO:0000313" key="4">
    <source>
        <dbReference type="Proteomes" id="UP001151760"/>
    </source>
</evidence>
<reference evidence="3" key="1">
    <citation type="journal article" date="2022" name="Int. J. Mol. Sci.">
        <title>Draft Genome of Tanacetum Coccineum: Genomic Comparison of Closely Related Tanacetum-Family Plants.</title>
        <authorList>
            <person name="Yamashiro T."/>
            <person name="Shiraishi A."/>
            <person name="Nakayama K."/>
            <person name="Satake H."/>
        </authorList>
    </citation>
    <scope>NUCLEOTIDE SEQUENCE</scope>
</reference>
<dbReference type="Proteomes" id="UP001151760">
    <property type="component" value="Unassembled WGS sequence"/>
</dbReference>
<feature type="region of interest" description="Disordered" evidence="1">
    <location>
        <begin position="446"/>
        <end position="486"/>
    </location>
</feature>
<proteinExistence type="predicted"/>
<feature type="compositionally biased region" description="Polar residues" evidence="1">
    <location>
        <begin position="190"/>
        <end position="201"/>
    </location>
</feature>